<gene>
    <name evidence="1" type="ORF">FHU40_000238</name>
</gene>
<evidence type="ECO:0000313" key="2">
    <source>
        <dbReference type="Proteomes" id="UP000589626"/>
    </source>
</evidence>
<organism evidence="1 2">
    <name type="scientific">Nocardioides soli</name>
    <dbReference type="NCBI Taxonomy" id="1036020"/>
    <lineage>
        <taxon>Bacteria</taxon>
        <taxon>Bacillati</taxon>
        <taxon>Actinomycetota</taxon>
        <taxon>Actinomycetes</taxon>
        <taxon>Propionibacteriales</taxon>
        <taxon>Nocardioidaceae</taxon>
        <taxon>Nocardioides</taxon>
    </lineage>
</organism>
<evidence type="ECO:0000313" key="1">
    <source>
        <dbReference type="EMBL" id="MBB3040437.1"/>
    </source>
</evidence>
<dbReference type="AlphaFoldDB" id="A0A7W4VS87"/>
<dbReference type="EMBL" id="JACHWR010000001">
    <property type="protein sequence ID" value="MBB3040437.1"/>
    <property type="molecule type" value="Genomic_DNA"/>
</dbReference>
<comment type="caution">
    <text evidence="1">The sequence shown here is derived from an EMBL/GenBank/DDBJ whole genome shotgun (WGS) entry which is preliminary data.</text>
</comment>
<dbReference type="Proteomes" id="UP000589626">
    <property type="component" value="Unassembled WGS sequence"/>
</dbReference>
<keyword evidence="2" id="KW-1185">Reference proteome</keyword>
<name>A0A7W4VS87_9ACTN</name>
<dbReference type="RefSeq" id="WP_183590470.1">
    <property type="nucleotide sequence ID" value="NZ_JACHWR010000001.1"/>
</dbReference>
<accession>A0A7W4VS87</accession>
<sequence length="69" mass="7271">MSNARLAYDDASTPAEMRIDCLAAQAALAGPLAATARELSREQPKAAQIEVPEAAARLARALHLQLDGE</sequence>
<reference evidence="1 2" key="1">
    <citation type="submission" date="2020-08" db="EMBL/GenBank/DDBJ databases">
        <title>Sequencing the genomes of 1000 actinobacteria strains.</title>
        <authorList>
            <person name="Klenk H.-P."/>
        </authorList>
    </citation>
    <scope>NUCLEOTIDE SEQUENCE [LARGE SCALE GENOMIC DNA]</scope>
    <source>
        <strain evidence="1 2">DSM 105498</strain>
    </source>
</reference>
<protein>
    <submittedName>
        <fullName evidence="1">Uncharacterized protein</fullName>
    </submittedName>
</protein>
<proteinExistence type="predicted"/>